<dbReference type="InterPro" id="IPR013087">
    <property type="entry name" value="Znf_C2H2_type"/>
</dbReference>
<dbReference type="SMART" id="SM00355">
    <property type="entry name" value="ZnF_C2H2"/>
    <property type="match status" value="16"/>
</dbReference>
<proteinExistence type="predicted"/>
<dbReference type="OrthoDB" id="8895262at2759"/>
<keyword evidence="18" id="KW-1185">Reference proteome</keyword>
<dbReference type="GO" id="GO:0008270">
    <property type="term" value="F:zinc ion binding"/>
    <property type="evidence" value="ECO:0007669"/>
    <property type="project" value="UniProtKB-KW"/>
</dbReference>
<dbReference type="FunFam" id="3.30.160.60:FF:002343">
    <property type="entry name" value="Zinc finger protein 33A"/>
    <property type="match status" value="3"/>
</dbReference>
<dbReference type="GO" id="GO:0040029">
    <property type="term" value="P:epigenetic regulation of gene expression"/>
    <property type="evidence" value="ECO:0007669"/>
    <property type="project" value="UniProtKB-ARBA"/>
</dbReference>
<keyword evidence="14" id="KW-0175">Coiled coil</keyword>
<feature type="compositionally biased region" description="Polar residues" evidence="15">
    <location>
        <begin position="347"/>
        <end position="356"/>
    </location>
</feature>
<evidence type="ECO:0000313" key="18">
    <source>
        <dbReference type="Proteomes" id="UP000708208"/>
    </source>
</evidence>
<comment type="caution">
    <text evidence="17">The sequence shown here is derived from an EMBL/GenBank/DDBJ whole genome shotgun (WGS) entry which is preliminary data.</text>
</comment>
<keyword evidence="9" id="KW-0238">DNA-binding</keyword>
<keyword evidence="3" id="KW-0479">Metal-binding</keyword>
<feature type="compositionally biased region" description="Low complexity" evidence="15">
    <location>
        <begin position="1120"/>
        <end position="1132"/>
    </location>
</feature>
<evidence type="ECO:0000256" key="1">
    <source>
        <dbReference type="ARBA" id="ARBA00004123"/>
    </source>
</evidence>
<dbReference type="FunFam" id="3.30.160.60:FF:000202">
    <property type="entry name" value="Zinc finger protein 574"/>
    <property type="match status" value="1"/>
</dbReference>
<feature type="domain" description="C2H2-type" evidence="16">
    <location>
        <begin position="895"/>
        <end position="922"/>
    </location>
</feature>
<dbReference type="FunFam" id="3.30.160.60:FF:001290">
    <property type="entry name" value="Zinc finger 45-like"/>
    <property type="match status" value="1"/>
</dbReference>
<feature type="compositionally biased region" description="Polar residues" evidence="15">
    <location>
        <begin position="414"/>
        <end position="432"/>
    </location>
</feature>
<evidence type="ECO:0000259" key="16">
    <source>
        <dbReference type="PROSITE" id="PS50157"/>
    </source>
</evidence>
<dbReference type="Proteomes" id="UP000708208">
    <property type="component" value="Unassembled WGS sequence"/>
</dbReference>
<dbReference type="FunFam" id="3.30.160.60:FF:000690">
    <property type="entry name" value="Zinc finger protein 354C"/>
    <property type="match status" value="1"/>
</dbReference>
<gene>
    <name evidence="17" type="ORF">AFUS01_LOCUS9981</name>
</gene>
<keyword evidence="6" id="KW-0862">Zinc</keyword>
<dbReference type="FunFam" id="3.30.160.60:FF:000759">
    <property type="entry name" value="zinc finger protein 16"/>
    <property type="match status" value="1"/>
</dbReference>
<comment type="subcellular location">
    <subcellularLocation>
        <location evidence="1">Nucleus</location>
    </subcellularLocation>
</comment>
<keyword evidence="4" id="KW-0677">Repeat</keyword>
<dbReference type="FunFam" id="3.30.160.60:FF:000624">
    <property type="entry name" value="zinc finger protein 697"/>
    <property type="match status" value="1"/>
</dbReference>
<accession>A0A8J2JJ16</accession>
<feature type="domain" description="C2H2-type" evidence="16">
    <location>
        <begin position="214"/>
        <end position="241"/>
    </location>
</feature>
<feature type="domain" description="C2H2-type" evidence="16">
    <location>
        <begin position="755"/>
        <end position="782"/>
    </location>
</feature>
<sequence>MVTSCNLPYRPLPERLERTRPNLTFSQYQGWSRLETKEGKIPLRSTTSLTTIINCNKNADSDYAEGQKQISNIKNERKKKNKRSPVCIYDHITVLDGEPQLYQCNVCSKKFKTKAHIKYHEFCQNGEKPFKCEQCGQGFIAKSHYEYHLRTHTGERPYVCPKCGKGFNQKGKVTRHMRSHTGEKPFICQQCGRGFSNAQALRSHFLIHTGERPYACNYCKKAFTGLTNLKKHLITHTGERPYECTDCGKAFGLKWTLDLHLRTHSAERPYSCEQCTRAFTNSKDLRRHLVIHSGERPFKCWICGTAFRRKDNLDRHIKNTHHQPKEVAKQLANEAAAEYLATKAKSDTQQNVISKSTRPRQERRGAPGGSNEKGEKNTSEIFITADLSPPDSPYISARQSLPSDLVSKEKPTDTLPSSSAVSTHEDTISNSTSRKKTKLIKNISGSTSEANQTVYGFADSKPVGQTQISKPSSGLKQEGISGEPVPSTSQHCLMISSESSNPNKNTTNSEMTITQVKLGAKASPHLQHAEILFSLSKKLGPSGKNASITSSSRRLINSFKKKRLLPETTADDQTEEVQIEHGNQKFTYPQEASKTMDSLENPEIESLPSTSHKISILPGKKIGNLNGLGPLKVRVNKKGIYKFSKFRRGNLKNSVISRTKPPLVQPSMKNDPCDDISDISVVSSPDSVRENKCQEPKESQAYVESINSETLNEMATSGGYKALPSAAKPKRKREHGRVYSHISIVNGLAGERPMYKCLICTKKFKTKAHMKYHEFCQNGEKPFKCEQCGKGLITKSHYEYHIRTHTGVKPYPCPKCGKRFNQRGKVTRHMQSHTSDRPFVCQQCGRGFRNPQSLRSHFFIHTGERPFQCKFCTRAFTGLTNLKKHLLVHTGERSHVCTHCGKSFGLKWTLGLHMRTHSAERPFPCDQCTRRFSNSKDLRRHLVIHSGIRPFQCWICGTAFRRKDNLDRHIKSTHNQPKEVAKALCDRAAEDYFAKSGQISNSTTNSCSPGANTVESNRPNHKNVRALTDEEAVPEAASTDQTGFQVLEDVPAPETVVMDDTDGAGEGKIELEACNSTSQLSDELATETPRAVKVEIPEEISPSVPVDFAGKSEVDTDIYSSSNSSSTTPTPSSEEKPTLDTLGVIITAESSPPGSIFTVSAEEASYILPDCQSVNPSNNFKEERDTTESRAEINSQDFDGDLLSYAHLQYFHHIS</sequence>
<evidence type="ECO:0000313" key="17">
    <source>
        <dbReference type="EMBL" id="CAG7720716.1"/>
    </source>
</evidence>
<name>A0A8J2JJ16_9HEXA</name>
<dbReference type="Pfam" id="PF00096">
    <property type="entry name" value="zf-C2H2"/>
    <property type="match status" value="14"/>
</dbReference>
<dbReference type="GO" id="GO:0005667">
    <property type="term" value="C:transcription regulator complex"/>
    <property type="evidence" value="ECO:0007669"/>
    <property type="project" value="TreeGrafter"/>
</dbReference>
<feature type="domain" description="C2H2-type" evidence="16">
    <location>
        <begin position="298"/>
        <end position="326"/>
    </location>
</feature>
<reference evidence="17" key="1">
    <citation type="submission" date="2021-06" db="EMBL/GenBank/DDBJ databases">
        <authorList>
            <person name="Hodson N. C."/>
            <person name="Mongue J. A."/>
            <person name="Jaron S. K."/>
        </authorList>
    </citation>
    <scope>NUCLEOTIDE SEQUENCE</scope>
</reference>
<dbReference type="EMBL" id="CAJVCH010073096">
    <property type="protein sequence ID" value="CAG7720716.1"/>
    <property type="molecule type" value="Genomic_DNA"/>
</dbReference>
<organism evidence="17 18">
    <name type="scientific">Allacma fusca</name>
    <dbReference type="NCBI Taxonomy" id="39272"/>
    <lineage>
        <taxon>Eukaryota</taxon>
        <taxon>Metazoa</taxon>
        <taxon>Ecdysozoa</taxon>
        <taxon>Arthropoda</taxon>
        <taxon>Hexapoda</taxon>
        <taxon>Collembola</taxon>
        <taxon>Symphypleona</taxon>
        <taxon>Sminthuridae</taxon>
        <taxon>Allacma</taxon>
    </lineage>
</organism>
<dbReference type="GO" id="GO:0000981">
    <property type="term" value="F:DNA-binding transcription factor activity, RNA polymerase II-specific"/>
    <property type="evidence" value="ECO:0007669"/>
    <property type="project" value="TreeGrafter"/>
</dbReference>
<dbReference type="GO" id="GO:0048598">
    <property type="term" value="P:embryonic morphogenesis"/>
    <property type="evidence" value="ECO:0007669"/>
    <property type="project" value="UniProtKB-ARBA"/>
</dbReference>
<dbReference type="GO" id="GO:0045893">
    <property type="term" value="P:positive regulation of DNA-templated transcription"/>
    <property type="evidence" value="ECO:0007669"/>
    <property type="project" value="UniProtKB-ARBA"/>
</dbReference>
<keyword evidence="8" id="KW-0805">Transcription regulation</keyword>
<feature type="domain" description="C2H2-type" evidence="16">
    <location>
        <begin position="270"/>
        <end position="297"/>
    </location>
</feature>
<keyword evidence="10" id="KW-0010">Activator</keyword>
<dbReference type="FunFam" id="3.30.160.60:FF:001732">
    <property type="entry name" value="Zgc:162936"/>
    <property type="match status" value="2"/>
</dbReference>
<dbReference type="PANTHER" id="PTHR14003:SF24">
    <property type="entry name" value="ZINC FINGER PROTEIN 410"/>
    <property type="match status" value="1"/>
</dbReference>
<keyword evidence="12" id="KW-0539">Nucleus</keyword>
<evidence type="ECO:0000256" key="15">
    <source>
        <dbReference type="SAM" id="MobiDB-lite"/>
    </source>
</evidence>
<feature type="region of interest" description="Disordered" evidence="15">
    <location>
        <begin position="461"/>
        <end position="489"/>
    </location>
</feature>
<feature type="domain" description="C2H2-type" evidence="16">
    <location>
        <begin position="867"/>
        <end position="894"/>
    </location>
</feature>
<feature type="region of interest" description="Disordered" evidence="15">
    <location>
        <begin position="1116"/>
        <end position="1138"/>
    </location>
</feature>
<keyword evidence="2" id="KW-1017">Isopeptide bond</keyword>
<dbReference type="GO" id="GO:0000978">
    <property type="term" value="F:RNA polymerase II cis-regulatory region sequence-specific DNA binding"/>
    <property type="evidence" value="ECO:0007669"/>
    <property type="project" value="TreeGrafter"/>
</dbReference>
<evidence type="ECO:0000256" key="5">
    <source>
        <dbReference type="ARBA" id="ARBA00022771"/>
    </source>
</evidence>
<evidence type="ECO:0000256" key="14">
    <source>
        <dbReference type="SAM" id="Coils"/>
    </source>
</evidence>
<feature type="region of interest" description="Disordered" evidence="15">
    <location>
        <begin position="342"/>
        <end position="436"/>
    </location>
</feature>
<dbReference type="PANTHER" id="PTHR14003">
    <property type="entry name" value="TRANSCRIPTIONAL REPRESSOR PROTEIN YY"/>
    <property type="match status" value="1"/>
</dbReference>
<evidence type="ECO:0000256" key="9">
    <source>
        <dbReference type="ARBA" id="ARBA00023125"/>
    </source>
</evidence>
<feature type="domain" description="C2H2-type" evidence="16">
    <location>
        <begin position="102"/>
        <end position="129"/>
    </location>
</feature>
<dbReference type="FunFam" id="3.30.160.60:FF:000110">
    <property type="entry name" value="Zinc finger protein-like"/>
    <property type="match status" value="1"/>
</dbReference>
<feature type="domain" description="C2H2-type" evidence="16">
    <location>
        <begin position="923"/>
        <end position="950"/>
    </location>
</feature>
<evidence type="ECO:0000256" key="13">
    <source>
        <dbReference type="PROSITE-ProRule" id="PRU00042"/>
    </source>
</evidence>
<keyword evidence="7" id="KW-0832">Ubl conjugation</keyword>
<protein>
    <recommendedName>
        <fullName evidence="16">C2H2-type domain-containing protein</fullName>
    </recommendedName>
</protein>
<evidence type="ECO:0000256" key="11">
    <source>
        <dbReference type="ARBA" id="ARBA00023163"/>
    </source>
</evidence>
<feature type="domain" description="C2H2-type" evidence="16">
    <location>
        <begin position="951"/>
        <end position="979"/>
    </location>
</feature>
<feature type="domain" description="C2H2-type" evidence="16">
    <location>
        <begin position="783"/>
        <end position="810"/>
    </location>
</feature>
<dbReference type="FunFam" id="3.30.160.60:FF:000325">
    <property type="entry name" value="ZFP90 zinc finger protein"/>
    <property type="match status" value="1"/>
</dbReference>
<feature type="compositionally biased region" description="Polar residues" evidence="15">
    <location>
        <begin position="463"/>
        <end position="475"/>
    </location>
</feature>
<feature type="domain" description="C2H2-type" evidence="16">
    <location>
        <begin position="242"/>
        <end position="269"/>
    </location>
</feature>
<dbReference type="GO" id="GO:0000122">
    <property type="term" value="P:negative regulation of transcription by RNA polymerase II"/>
    <property type="evidence" value="ECO:0007669"/>
    <property type="project" value="UniProtKB-ARBA"/>
</dbReference>
<feature type="domain" description="C2H2-type" evidence="16">
    <location>
        <begin position="186"/>
        <end position="213"/>
    </location>
</feature>
<dbReference type="GO" id="GO:0000785">
    <property type="term" value="C:chromatin"/>
    <property type="evidence" value="ECO:0007669"/>
    <property type="project" value="UniProtKB-ARBA"/>
</dbReference>
<feature type="coiled-coil region" evidence="14">
    <location>
        <begin position="56"/>
        <end position="83"/>
    </location>
</feature>
<feature type="domain" description="C2H2-type" evidence="16">
    <location>
        <begin position="158"/>
        <end position="185"/>
    </location>
</feature>
<evidence type="ECO:0000256" key="8">
    <source>
        <dbReference type="ARBA" id="ARBA00023015"/>
    </source>
</evidence>
<keyword evidence="5 13" id="KW-0863">Zinc-finger</keyword>
<dbReference type="PROSITE" id="PS50157">
    <property type="entry name" value="ZINC_FINGER_C2H2_2"/>
    <property type="match status" value="16"/>
</dbReference>
<dbReference type="FunFam" id="3.30.160.60:FF:001465">
    <property type="entry name" value="Zinc finger protein 560"/>
    <property type="match status" value="1"/>
</dbReference>
<dbReference type="GO" id="GO:0031519">
    <property type="term" value="C:PcG protein complex"/>
    <property type="evidence" value="ECO:0007669"/>
    <property type="project" value="TreeGrafter"/>
</dbReference>
<evidence type="ECO:0000256" key="3">
    <source>
        <dbReference type="ARBA" id="ARBA00022723"/>
    </source>
</evidence>
<keyword evidence="11" id="KW-0804">Transcription</keyword>
<evidence type="ECO:0000256" key="4">
    <source>
        <dbReference type="ARBA" id="ARBA00022737"/>
    </source>
</evidence>
<evidence type="ECO:0000256" key="7">
    <source>
        <dbReference type="ARBA" id="ARBA00022843"/>
    </source>
</evidence>
<feature type="domain" description="C2H2-type" evidence="16">
    <location>
        <begin position="130"/>
        <end position="157"/>
    </location>
</feature>
<evidence type="ECO:0000256" key="6">
    <source>
        <dbReference type="ARBA" id="ARBA00022833"/>
    </source>
</evidence>
<evidence type="ECO:0000256" key="10">
    <source>
        <dbReference type="ARBA" id="ARBA00023159"/>
    </source>
</evidence>
<dbReference type="GO" id="GO:0003682">
    <property type="term" value="F:chromatin binding"/>
    <property type="evidence" value="ECO:0007669"/>
    <property type="project" value="UniProtKB-ARBA"/>
</dbReference>
<dbReference type="AlphaFoldDB" id="A0A8J2JJ16"/>
<dbReference type="PROSITE" id="PS00028">
    <property type="entry name" value="ZINC_FINGER_C2H2_1"/>
    <property type="match status" value="14"/>
</dbReference>
<feature type="domain" description="C2H2-type" evidence="16">
    <location>
        <begin position="839"/>
        <end position="866"/>
    </location>
</feature>
<evidence type="ECO:0000256" key="2">
    <source>
        <dbReference type="ARBA" id="ARBA00022499"/>
    </source>
</evidence>
<evidence type="ECO:0000256" key="12">
    <source>
        <dbReference type="ARBA" id="ARBA00023242"/>
    </source>
</evidence>
<feature type="domain" description="C2H2-type" evidence="16">
    <location>
        <begin position="811"/>
        <end position="838"/>
    </location>
</feature>
<dbReference type="FunFam" id="3.30.160.60:FF:000100">
    <property type="entry name" value="Zinc finger 45-like"/>
    <property type="match status" value="1"/>
</dbReference>